<feature type="chain" id="PRO_5046115684" description="LPXTG cell wall anchor domain-containing protein" evidence="2">
    <location>
        <begin position="44"/>
        <end position="287"/>
    </location>
</feature>
<evidence type="ECO:0000256" key="2">
    <source>
        <dbReference type="SAM" id="SignalP"/>
    </source>
</evidence>
<feature type="signal peptide" evidence="2">
    <location>
        <begin position="1"/>
        <end position="43"/>
    </location>
</feature>
<reference evidence="3 4" key="1">
    <citation type="submission" date="2023-05" db="EMBL/GenBank/DDBJ databases">
        <title>Streptantibioticus silvisoli sp. nov., acidotolerant actinomycetes 1 from pine litter.</title>
        <authorList>
            <person name="Swiecimska M."/>
            <person name="Golinska P."/>
            <person name="Sangal V."/>
            <person name="Wachnowicz B."/>
            <person name="Goodfellow M."/>
        </authorList>
    </citation>
    <scope>NUCLEOTIDE SEQUENCE [LARGE SCALE GENOMIC DNA]</scope>
    <source>
        <strain evidence="3 4">SL54</strain>
    </source>
</reference>
<keyword evidence="4" id="KW-1185">Reference proteome</keyword>
<evidence type="ECO:0008006" key="5">
    <source>
        <dbReference type="Google" id="ProtNLM"/>
    </source>
</evidence>
<name>A0ABT6VS38_9ACTN</name>
<gene>
    <name evidence="3" type="ORF">POF43_000915</name>
</gene>
<dbReference type="EMBL" id="JAAGKO020000001">
    <property type="protein sequence ID" value="MDI5961297.1"/>
    <property type="molecule type" value="Genomic_DNA"/>
</dbReference>
<evidence type="ECO:0000313" key="3">
    <source>
        <dbReference type="EMBL" id="MDI5961297.1"/>
    </source>
</evidence>
<comment type="caution">
    <text evidence="3">The sequence shown here is derived from an EMBL/GenBank/DDBJ whole genome shotgun (WGS) entry which is preliminary data.</text>
</comment>
<organism evidence="3 4">
    <name type="scientific">Streptantibioticus silvisoli</name>
    <dbReference type="NCBI Taxonomy" id="2705255"/>
    <lineage>
        <taxon>Bacteria</taxon>
        <taxon>Bacillati</taxon>
        <taxon>Actinomycetota</taxon>
        <taxon>Actinomycetes</taxon>
        <taxon>Kitasatosporales</taxon>
        <taxon>Streptomycetaceae</taxon>
        <taxon>Streptantibioticus</taxon>
    </lineage>
</organism>
<sequence>MRAADVHTRSRATAPRRIRLARLTVTVALGCCTLLGTAPLAAAAGSDDLPNRQAAVDVLNSADTRAEVCSFFDEPDPANSPGQVATLPDESDPCAGVPDFTIGSPVALNEIAEDFVSGAVSPDPSTAVTLGYAIAAVKFSDGRAATVMLSPHDTTGWEFAAVREGDTDFTYARQGDAAATVFNEPEIEAYYKLTGSDVEPLNDEARDGLDGRASVSLSEYQEIVEGRYANEESGSQYDREGRAGGFGRAAAKPSSQLSTVIVGGAGTSAAVAGVAVFLLRRKRITAR</sequence>
<evidence type="ECO:0000313" key="4">
    <source>
        <dbReference type="Proteomes" id="UP001156398"/>
    </source>
</evidence>
<feature type="transmembrane region" description="Helical" evidence="1">
    <location>
        <begin position="257"/>
        <end position="279"/>
    </location>
</feature>
<keyword evidence="1" id="KW-0472">Membrane</keyword>
<keyword evidence="2" id="KW-0732">Signal</keyword>
<proteinExistence type="predicted"/>
<dbReference type="RefSeq" id="WP_271321945.1">
    <property type="nucleotide sequence ID" value="NZ_JAAGKO020000001.1"/>
</dbReference>
<keyword evidence="1" id="KW-1133">Transmembrane helix</keyword>
<keyword evidence="1" id="KW-0812">Transmembrane</keyword>
<evidence type="ECO:0000256" key="1">
    <source>
        <dbReference type="SAM" id="Phobius"/>
    </source>
</evidence>
<accession>A0ABT6VS38</accession>
<dbReference type="Proteomes" id="UP001156398">
    <property type="component" value="Unassembled WGS sequence"/>
</dbReference>
<protein>
    <recommendedName>
        <fullName evidence="5">LPXTG cell wall anchor domain-containing protein</fullName>
    </recommendedName>
</protein>